<protein>
    <submittedName>
        <fullName evidence="3">VanZ family protein</fullName>
    </submittedName>
</protein>
<keyword evidence="1" id="KW-0472">Membrane</keyword>
<proteinExistence type="predicted"/>
<dbReference type="Pfam" id="PF04892">
    <property type="entry name" value="VanZ"/>
    <property type="match status" value="1"/>
</dbReference>
<feature type="transmembrane region" description="Helical" evidence="1">
    <location>
        <begin position="202"/>
        <end position="221"/>
    </location>
</feature>
<name>A0ABX1PVQ9_9RHOO</name>
<dbReference type="EMBL" id="WTVN01000006">
    <property type="protein sequence ID" value="NMG43223.1"/>
    <property type="molecule type" value="Genomic_DNA"/>
</dbReference>
<feature type="transmembrane region" description="Helical" evidence="1">
    <location>
        <begin position="152"/>
        <end position="171"/>
    </location>
</feature>
<feature type="transmembrane region" description="Helical" evidence="1">
    <location>
        <begin position="265"/>
        <end position="282"/>
    </location>
</feature>
<dbReference type="InterPro" id="IPR006976">
    <property type="entry name" value="VanZ-like"/>
</dbReference>
<evidence type="ECO:0000256" key="1">
    <source>
        <dbReference type="SAM" id="Phobius"/>
    </source>
</evidence>
<accession>A0ABX1PVQ9</accession>
<evidence type="ECO:0000313" key="3">
    <source>
        <dbReference type="EMBL" id="NMG43223.1"/>
    </source>
</evidence>
<reference evidence="3 4" key="1">
    <citation type="submission" date="2019-12" db="EMBL/GenBank/DDBJ databases">
        <title>Comparative genomics gives insights into the taxonomy of the Azoarcus-Aromatoleum group and reveals separate origins of nif in the plant-associated Azoarcus and non-plant-associated Aromatoleum sub-groups.</title>
        <authorList>
            <person name="Lafos M."/>
            <person name="Maluk M."/>
            <person name="Batista M."/>
            <person name="Junghare M."/>
            <person name="Carmona M."/>
            <person name="Faoro H."/>
            <person name="Cruz L.M."/>
            <person name="Battistoni F."/>
            <person name="De Souza E."/>
            <person name="Pedrosa F."/>
            <person name="Chen W.-M."/>
            <person name="Poole P.S."/>
            <person name="Dixon R.A."/>
            <person name="James E.K."/>
        </authorList>
    </citation>
    <scope>NUCLEOTIDE SEQUENCE [LARGE SCALE GENOMIC DNA]</scope>
    <source>
        <strain evidence="3 4">Td21</strain>
    </source>
</reference>
<keyword evidence="1" id="KW-1133">Transmembrane helix</keyword>
<organism evidence="3 4">
    <name type="scientific">Aromatoleum toluvorans</name>
    <dbReference type="NCBI Taxonomy" id="92002"/>
    <lineage>
        <taxon>Bacteria</taxon>
        <taxon>Pseudomonadati</taxon>
        <taxon>Pseudomonadota</taxon>
        <taxon>Betaproteobacteria</taxon>
        <taxon>Rhodocyclales</taxon>
        <taxon>Rhodocyclaceae</taxon>
        <taxon>Aromatoleum</taxon>
    </lineage>
</organism>
<feature type="transmembrane region" description="Helical" evidence="1">
    <location>
        <begin position="233"/>
        <end position="253"/>
    </location>
</feature>
<feature type="transmembrane region" description="Helical" evidence="1">
    <location>
        <begin position="110"/>
        <end position="131"/>
    </location>
</feature>
<evidence type="ECO:0000259" key="2">
    <source>
        <dbReference type="Pfam" id="PF04892"/>
    </source>
</evidence>
<feature type="transmembrane region" description="Helical" evidence="1">
    <location>
        <begin position="51"/>
        <end position="72"/>
    </location>
</feature>
<comment type="caution">
    <text evidence="3">The sequence shown here is derived from an EMBL/GenBank/DDBJ whole genome shotgun (WGS) entry which is preliminary data.</text>
</comment>
<feature type="transmembrane region" description="Helical" evidence="1">
    <location>
        <begin position="79"/>
        <end position="98"/>
    </location>
</feature>
<feature type="domain" description="VanZ-like" evidence="2">
    <location>
        <begin position="51"/>
        <end position="129"/>
    </location>
</feature>
<feature type="transmembrane region" description="Helical" evidence="1">
    <location>
        <begin position="12"/>
        <end position="31"/>
    </location>
</feature>
<evidence type="ECO:0000313" key="4">
    <source>
        <dbReference type="Proteomes" id="UP000623795"/>
    </source>
</evidence>
<dbReference type="PROSITE" id="PS51257">
    <property type="entry name" value="PROKAR_LIPOPROTEIN"/>
    <property type="match status" value="1"/>
</dbReference>
<dbReference type="Proteomes" id="UP000623795">
    <property type="component" value="Unassembled WGS sequence"/>
</dbReference>
<dbReference type="RefSeq" id="WP_169255138.1">
    <property type="nucleotide sequence ID" value="NZ_WTVN01000006.1"/>
</dbReference>
<feature type="transmembrane region" description="Helical" evidence="1">
    <location>
        <begin position="289"/>
        <end position="306"/>
    </location>
</feature>
<gene>
    <name evidence="3" type="ORF">GPA22_05690</name>
</gene>
<sequence>MTTARAVSSLPRNLAFAYGLLIVYACLHPLTGWRSTGLPLLDFLTAPWPKYLRSTDVVLNVLGFLPFGFVLVPALPQRIGRIAGIALATLVAALLSFSMELTQNFLPSRVSSNIDLACNTAGAFLGALVGARWGHAMFDERGWLQRWRTARIIPGHIGDFGLILLGLWLLAQFTPDRVLFGSGDLRQLLGLPTPLRFEPERYILLETVQVAITVVSVGLFARSMMRGPSPWPVVLLLLLGVGAKSIATASFYLPGDALLWLTPGTQQGLLLGVLVLGVALLLARVLQHAFAGVALLAATSLTNLLPQNPYVEVGQRMVAQGNFLNFHGLTELSANLWPFLALAYLSAVGLWRGEHLTRR</sequence>
<keyword evidence="1" id="KW-0812">Transmembrane</keyword>
<feature type="transmembrane region" description="Helical" evidence="1">
    <location>
        <begin position="332"/>
        <end position="351"/>
    </location>
</feature>
<keyword evidence="4" id="KW-1185">Reference proteome</keyword>